<keyword evidence="2" id="KW-0472">Membrane</keyword>
<feature type="transmembrane region" description="Helical" evidence="2">
    <location>
        <begin position="39"/>
        <end position="60"/>
    </location>
</feature>
<accession>A0ABR9H9U3</accession>
<evidence type="ECO:0000256" key="1">
    <source>
        <dbReference type="SAM" id="MobiDB-lite"/>
    </source>
</evidence>
<feature type="transmembrane region" description="Helical" evidence="2">
    <location>
        <begin position="72"/>
        <end position="94"/>
    </location>
</feature>
<reference evidence="3 4" key="1">
    <citation type="submission" date="2020-10" db="EMBL/GenBank/DDBJ databases">
        <title>Sequencing the genomes of 1000 actinobacteria strains.</title>
        <authorList>
            <person name="Klenk H.-P."/>
        </authorList>
    </citation>
    <scope>NUCLEOTIDE SEQUENCE [LARGE SCALE GENOMIC DNA]</scope>
    <source>
        <strain evidence="3 4">DSM 45157</strain>
    </source>
</reference>
<name>A0ABR9H9U3_9ACTN</name>
<proteinExistence type="predicted"/>
<comment type="caution">
    <text evidence="3">The sequence shown here is derived from an EMBL/GenBank/DDBJ whole genome shotgun (WGS) entry which is preliminary data.</text>
</comment>
<feature type="region of interest" description="Disordered" evidence="1">
    <location>
        <begin position="1"/>
        <end position="22"/>
    </location>
</feature>
<evidence type="ECO:0000313" key="4">
    <source>
        <dbReference type="Proteomes" id="UP000598217"/>
    </source>
</evidence>
<keyword evidence="2" id="KW-0812">Transmembrane</keyword>
<dbReference type="RefSeq" id="WP_191273823.1">
    <property type="nucleotide sequence ID" value="NZ_BMXJ01000007.1"/>
</dbReference>
<keyword evidence="4" id="KW-1185">Reference proteome</keyword>
<evidence type="ECO:0000313" key="3">
    <source>
        <dbReference type="EMBL" id="MBE1455797.1"/>
    </source>
</evidence>
<organism evidence="3 4">
    <name type="scientific">Nocardiopsis terrae</name>
    <dbReference type="NCBI Taxonomy" id="372655"/>
    <lineage>
        <taxon>Bacteria</taxon>
        <taxon>Bacillati</taxon>
        <taxon>Actinomycetota</taxon>
        <taxon>Actinomycetes</taxon>
        <taxon>Streptosporangiales</taxon>
        <taxon>Nocardiopsidaceae</taxon>
        <taxon>Nocardiopsis</taxon>
    </lineage>
</organism>
<evidence type="ECO:0000256" key="2">
    <source>
        <dbReference type="SAM" id="Phobius"/>
    </source>
</evidence>
<gene>
    <name evidence="3" type="ORF">H4W79_000011</name>
</gene>
<feature type="transmembrane region" description="Helical" evidence="2">
    <location>
        <begin position="177"/>
        <end position="197"/>
    </location>
</feature>
<protein>
    <recommendedName>
        <fullName evidence="5">Integral membrane protein</fullName>
    </recommendedName>
</protein>
<dbReference type="Proteomes" id="UP000598217">
    <property type="component" value="Unassembled WGS sequence"/>
</dbReference>
<feature type="transmembrane region" description="Helical" evidence="2">
    <location>
        <begin position="147"/>
        <end position="165"/>
    </location>
</feature>
<keyword evidence="2" id="KW-1133">Transmembrane helix</keyword>
<evidence type="ECO:0008006" key="5">
    <source>
        <dbReference type="Google" id="ProtNLM"/>
    </source>
</evidence>
<dbReference type="EMBL" id="JADBDY010000001">
    <property type="protein sequence ID" value="MBE1455797.1"/>
    <property type="molecule type" value="Genomic_DNA"/>
</dbReference>
<sequence length="216" mass="23167">MSFQRNNPQPDGPHAPRPSGSQITGARIQLYAQNHPAGFALRGAALAAVATTALAIVAAAPSLTDPTNIPGWTLVGVLVAAFVGALLVAVPMYFHGRNLPEVEESDPVRYASARLQAASGRLGPDPDINHLARRLSDRLVYNSNPNYYMGGLFVVMVFAALLPLADVIGPGFDAQHLFQLAPATVFLMVFVFVYSYARGQHTRFKAFREAYDASAS</sequence>